<keyword evidence="2" id="KW-0808">Transferase</keyword>
<dbReference type="Proteomes" id="UP000198287">
    <property type="component" value="Unassembled WGS sequence"/>
</dbReference>
<dbReference type="InterPro" id="IPR008906">
    <property type="entry name" value="HATC_C_dom"/>
</dbReference>
<reference evidence="2 3" key="1">
    <citation type="submission" date="2015-12" db="EMBL/GenBank/DDBJ databases">
        <title>The genome of Folsomia candida.</title>
        <authorList>
            <person name="Faddeeva A."/>
            <person name="Derks M.F."/>
            <person name="Anvar Y."/>
            <person name="Smit S."/>
            <person name="Van Straalen N."/>
            <person name="Roelofs D."/>
        </authorList>
    </citation>
    <scope>NUCLEOTIDE SEQUENCE [LARGE SCALE GENOMIC DNA]</scope>
    <source>
        <strain evidence="2 3">VU population</strain>
        <tissue evidence="2">Whole body</tissue>
    </source>
</reference>
<feature type="domain" description="HAT C-terminal dimerisation" evidence="1">
    <location>
        <begin position="27"/>
        <end position="97"/>
    </location>
</feature>
<organism evidence="2 3">
    <name type="scientific">Folsomia candida</name>
    <name type="common">Springtail</name>
    <dbReference type="NCBI Taxonomy" id="158441"/>
    <lineage>
        <taxon>Eukaryota</taxon>
        <taxon>Metazoa</taxon>
        <taxon>Ecdysozoa</taxon>
        <taxon>Arthropoda</taxon>
        <taxon>Hexapoda</taxon>
        <taxon>Collembola</taxon>
        <taxon>Entomobryomorpha</taxon>
        <taxon>Isotomoidea</taxon>
        <taxon>Isotomidae</taxon>
        <taxon>Proisotominae</taxon>
        <taxon>Folsomia</taxon>
    </lineage>
</organism>
<dbReference type="InterPro" id="IPR052958">
    <property type="entry name" value="IFN-induced_PKR_regulator"/>
</dbReference>
<dbReference type="GO" id="GO:0046983">
    <property type="term" value="F:protein dimerization activity"/>
    <property type="evidence" value="ECO:0007669"/>
    <property type="project" value="InterPro"/>
</dbReference>
<dbReference type="GO" id="GO:0016301">
    <property type="term" value="F:kinase activity"/>
    <property type="evidence" value="ECO:0007669"/>
    <property type="project" value="UniProtKB-KW"/>
</dbReference>
<keyword evidence="3" id="KW-1185">Reference proteome</keyword>
<dbReference type="InterPro" id="IPR012337">
    <property type="entry name" value="RNaseH-like_sf"/>
</dbReference>
<sequence>MTDGEEVVKSEIKLWQTKWNGVEIHEKPKNALEALDKCDHTFFPNIHYFLKVLASLPVTSCSSERSFSTLRQLKNYLRNTVSEERLTSLAVLYVHRNYPVDVDSVIEKFISIKRRRMTFCAVQ</sequence>
<dbReference type="OMA" id="HDTHSAE"/>
<protein>
    <submittedName>
        <fullName evidence="2">52 kDa repressor of the inhibitor of the protein kinase</fullName>
    </submittedName>
</protein>
<proteinExistence type="predicted"/>
<dbReference type="OrthoDB" id="6605210at2759"/>
<keyword evidence="2" id="KW-0418">Kinase</keyword>
<evidence type="ECO:0000259" key="1">
    <source>
        <dbReference type="Pfam" id="PF05699"/>
    </source>
</evidence>
<evidence type="ECO:0000313" key="3">
    <source>
        <dbReference type="Proteomes" id="UP000198287"/>
    </source>
</evidence>
<dbReference type="EMBL" id="LNIX01000016">
    <property type="protein sequence ID" value="OXA45920.1"/>
    <property type="molecule type" value="Genomic_DNA"/>
</dbReference>
<dbReference type="PANTHER" id="PTHR46289">
    <property type="entry name" value="52 KDA REPRESSOR OF THE INHIBITOR OF THE PROTEIN KINASE-LIKE PROTEIN-RELATED"/>
    <property type="match status" value="1"/>
</dbReference>
<name>A0A226DLB8_FOLCA</name>
<dbReference type="PANTHER" id="PTHR46289:SF14">
    <property type="entry name" value="DUF4371 DOMAIN-CONTAINING PROTEIN"/>
    <property type="match status" value="1"/>
</dbReference>
<evidence type="ECO:0000313" key="2">
    <source>
        <dbReference type="EMBL" id="OXA45920.1"/>
    </source>
</evidence>
<dbReference type="AlphaFoldDB" id="A0A226DLB8"/>
<gene>
    <name evidence="2" type="ORF">Fcan01_18999</name>
</gene>
<accession>A0A226DLB8</accession>
<dbReference type="Pfam" id="PF05699">
    <property type="entry name" value="Dimer_Tnp_hAT"/>
    <property type="match status" value="1"/>
</dbReference>
<dbReference type="STRING" id="158441.A0A226DLB8"/>
<dbReference type="SUPFAM" id="SSF53098">
    <property type="entry name" value="Ribonuclease H-like"/>
    <property type="match status" value="1"/>
</dbReference>
<comment type="caution">
    <text evidence="2">The sequence shown here is derived from an EMBL/GenBank/DDBJ whole genome shotgun (WGS) entry which is preliminary data.</text>
</comment>